<dbReference type="Proteomes" id="UP000621492">
    <property type="component" value="Unassembled WGS sequence"/>
</dbReference>
<feature type="compositionally biased region" description="Polar residues" evidence="1">
    <location>
        <begin position="25"/>
        <end position="38"/>
    </location>
</feature>
<evidence type="ECO:0008006" key="5">
    <source>
        <dbReference type="Google" id="ProtNLM"/>
    </source>
</evidence>
<dbReference type="InterPro" id="IPR055338">
    <property type="entry name" value="YqfX-like"/>
</dbReference>
<keyword evidence="2" id="KW-0472">Membrane</keyword>
<evidence type="ECO:0000256" key="2">
    <source>
        <dbReference type="SAM" id="Phobius"/>
    </source>
</evidence>
<evidence type="ECO:0000313" key="3">
    <source>
        <dbReference type="EMBL" id="GGB29186.1"/>
    </source>
</evidence>
<keyword evidence="4" id="KW-1185">Reference proteome</keyword>
<proteinExistence type="predicted"/>
<keyword evidence="2" id="KW-1133">Transmembrane helix</keyword>
<dbReference type="EMBL" id="BMJD01000001">
    <property type="protein sequence ID" value="GGB29186.1"/>
    <property type="molecule type" value="Genomic_DNA"/>
</dbReference>
<reference evidence="3" key="1">
    <citation type="journal article" date="2014" name="Int. J. Syst. Evol. Microbiol.">
        <title>Complete genome sequence of Corynebacterium casei LMG S-19264T (=DSM 44701T), isolated from a smear-ripened cheese.</title>
        <authorList>
            <consortium name="US DOE Joint Genome Institute (JGI-PGF)"/>
            <person name="Walter F."/>
            <person name="Albersmeier A."/>
            <person name="Kalinowski J."/>
            <person name="Ruckert C."/>
        </authorList>
    </citation>
    <scope>NUCLEOTIDE SEQUENCE</scope>
    <source>
        <strain evidence="3">CGMCC 1.15454</strain>
    </source>
</reference>
<evidence type="ECO:0000256" key="1">
    <source>
        <dbReference type="SAM" id="MobiDB-lite"/>
    </source>
</evidence>
<dbReference type="AlphaFoldDB" id="A0A9W5TUK5"/>
<feature type="compositionally biased region" description="Acidic residues" evidence="1">
    <location>
        <begin position="46"/>
        <end position="69"/>
    </location>
</feature>
<reference evidence="3" key="2">
    <citation type="submission" date="2020-09" db="EMBL/GenBank/DDBJ databases">
        <authorList>
            <person name="Sun Q."/>
            <person name="Zhou Y."/>
        </authorList>
    </citation>
    <scope>NUCLEOTIDE SEQUENCE</scope>
    <source>
        <strain evidence="3">CGMCC 1.15454</strain>
    </source>
</reference>
<feature type="transmembrane region" description="Helical" evidence="2">
    <location>
        <begin position="112"/>
        <end position="132"/>
    </location>
</feature>
<protein>
    <recommendedName>
        <fullName evidence="5">DUF4190 domain-containing protein</fullName>
    </recommendedName>
</protein>
<feature type="region of interest" description="Disordered" evidence="1">
    <location>
        <begin position="1"/>
        <end position="70"/>
    </location>
</feature>
<evidence type="ECO:0000313" key="4">
    <source>
        <dbReference type="Proteomes" id="UP000621492"/>
    </source>
</evidence>
<dbReference type="RefSeq" id="WP_088050659.1">
    <property type="nucleotide sequence ID" value="NZ_BMJD01000001.1"/>
</dbReference>
<organism evidence="3 4">
    <name type="scientific">Lentibacillus populi</name>
    <dbReference type="NCBI Taxonomy" id="1827502"/>
    <lineage>
        <taxon>Bacteria</taxon>
        <taxon>Bacillati</taxon>
        <taxon>Bacillota</taxon>
        <taxon>Bacilli</taxon>
        <taxon>Bacillales</taxon>
        <taxon>Bacillaceae</taxon>
        <taxon>Lentibacillus</taxon>
    </lineage>
</organism>
<name>A0A9W5TUK5_9BACI</name>
<gene>
    <name evidence="3" type="primary">yqfX</name>
    <name evidence="3" type="ORF">GCM10011409_03170</name>
</gene>
<accession>A0A9W5TUK5</accession>
<feature type="transmembrane region" description="Helical" evidence="2">
    <location>
        <begin position="77"/>
        <end position="105"/>
    </location>
</feature>
<dbReference type="PANTHER" id="PTHR40040:SF1">
    <property type="entry name" value="MEMBRANE PROTEIN"/>
    <property type="match status" value="1"/>
</dbReference>
<keyword evidence="2" id="KW-0812">Transmembrane</keyword>
<comment type="caution">
    <text evidence="3">The sequence shown here is derived from an EMBL/GenBank/DDBJ whole genome shotgun (WGS) entry which is preliminary data.</text>
</comment>
<sequence length="135" mass="14570">MDDFERYQNRSQNNQGEQQDDQDIVGTNLTGQNPSAFNPTRKANDEETAAELTADDLDTPSRIEDDDDTNASSTYGWVALALSIVSFFWLPIILGGAGIIVGFIARSRGANTLGMTAIIAGAVSILISLFILPFV</sequence>
<dbReference type="PANTHER" id="PTHR40040">
    <property type="entry name" value="SMALL HYDROPHOBIC PROTEIN-RELATED"/>
    <property type="match status" value="1"/>
</dbReference>